<keyword evidence="1" id="KW-0472">Membrane</keyword>
<dbReference type="RefSeq" id="WP_264793000.1">
    <property type="nucleotide sequence ID" value="NZ_AP026867.1"/>
</dbReference>
<evidence type="ECO:0000313" key="3">
    <source>
        <dbReference type="Proteomes" id="UP001060919"/>
    </source>
</evidence>
<evidence type="ECO:0000256" key="1">
    <source>
        <dbReference type="SAM" id="Phobius"/>
    </source>
</evidence>
<dbReference type="KEGG" id="aup:AsAng_0025760"/>
<proteinExistence type="predicted"/>
<reference evidence="2" key="1">
    <citation type="submission" date="2022-09" db="EMBL/GenBank/DDBJ databases">
        <title>Aureispira anguillicida sp. nov., isolated from Leptocephalus of Japanese eel Anguilla japonica.</title>
        <authorList>
            <person name="Yuasa K."/>
            <person name="Mekata T."/>
            <person name="Ikunari K."/>
        </authorList>
    </citation>
    <scope>NUCLEOTIDE SEQUENCE</scope>
    <source>
        <strain evidence="2">EL160426</strain>
    </source>
</reference>
<dbReference type="Proteomes" id="UP001060919">
    <property type="component" value="Chromosome"/>
</dbReference>
<feature type="transmembrane region" description="Helical" evidence="1">
    <location>
        <begin position="30"/>
        <end position="59"/>
    </location>
</feature>
<keyword evidence="1" id="KW-1133">Transmembrane helix</keyword>
<organism evidence="2 3">
    <name type="scientific">Aureispira anguillae</name>
    <dbReference type="NCBI Taxonomy" id="2864201"/>
    <lineage>
        <taxon>Bacteria</taxon>
        <taxon>Pseudomonadati</taxon>
        <taxon>Bacteroidota</taxon>
        <taxon>Saprospiria</taxon>
        <taxon>Saprospirales</taxon>
        <taxon>Saprospiraceae</taxon>
        <taxon>Aureispira</taxon>
    </lineage>
</organism>
<keyword evidence="1" id="KW-0812">Transmembrane</keyword>
<keyword evidence="3" id="KW-1185">Reference proteome</keyword>
<feature type="transmembrane region" description="Helical" evidence="1">
    <location>
        <begin position="71"/>
        <end position="88"/>
    </location>
</feature>
<evidence type="ECO:0000313" key="2">
    <source>
        <dbReference type="EMBL" id="BDS11862.1"/>
    </source>
</evidence>
<sequence>MIMQLVGFLILASLIYFATTTTDKNPKLRLFWMLIGCLMFFTGSLCLIINSVGLTVGFLAWIESMGILGSFLFKLGLVFGGIAIVILVNHNPDAYDEYFDGTKYQ</sequence>
<dbReference type="AlphaFoldDB" id="A0A916DTK3"/>
<accession>A0A916DTK3</accession>
<gene>
    <name evidence="2" type="ORF">AsAng_0025760</name>
</gene>
<name>A0A916DTK3_9BACT</name>
<dbReference type="EMBL" id="AP026867">
    <property type="protein sequence ID" value="BDS11862.1"/>
    <property type="molecule type" value="Genomic_DNA"/>
</dbReference>
<protein>
    <submittedName>
        <fullName evidence="2">Uncharacterized protein</fullName>
    </submittedName>
</protein>